<comment type="caution">
    <text evidence="2">The sequence shown here is derived from an EMBL/GenBank/DDBJ whole genome shotgun (WGS) entry which is preliminary data.</text>
</comment>
<dbReference type="RefSeq" id="WP_261960645.1">
    <property type="nucleotide sequence ID" value="NZ_BAAAXA010000001.1"/>
</dbReference>
<feature type="domain" description="Mycothiol-dependent maleylpyruvate isomerase metal-binding" evidence="1">
    <location>
        <begin position="13"/>
        <end position="130"/>
    </location>
</feature>
<evidence type="ECO:0000313" key="3">
    <source>
        <dbReference type="Proteomes" id="UP001143480"/>
    </source>
</evidence>
<dbReference type="InterPro" id="IPR017517">
    <property type="entry name" value="Maleyloyr_isom"/>
</dbReference>
<dbReference type="Pfam" id="PF11716">
    <property type="entry name" value="MDMPI_N"/>
    <property type="match status" value="1"/>
</dbReference>
<dbReference type="InterPro" id="IPR017520">
    <property type="entry name" value="CHP03086"/>
</dbReference>
<accession>A0A9W6NMY0</accession>
<dbReference type="NCBIfam" id="TIGR03086">
    <property type="entry name" value="TIGR03086 family metal-binding protein"/>
    <property type="match status" value="1"/>
</dbReference>
<organism evidence="2 3">
    <name type="scientific">Dactylosporangium matsuzakiense</name>
    <dbReference type="NCBI Taxonomy" id="53360"/>
    <lineage>
        <taxon>Bacteria</taxon>
        <taxon>Bacillati</taxon>
        <taxon>Actinomycetota</taxon>
        <taxon>Actinomycetes</taxon>
        <taxon>Micromonosporales</taxon>
        <taxon>Micromonosporaceae</taxon>
        <taxon>Dactylosporangium</taxon>
    </lineage>
</organism>
<evidence type="ECO:0000313" key="2">
    <source>
        <dbReference type="EMBL" id="GLL02726.1"/>
    </source>
</evidence>
<reference evidence="2" key="2">
    <citation type="submission" date="2023-01" db="EMBL/GenBank/DDBJ databases">
        <authorList>
            <person name="Sun Q."/>
            <person name="Evtushenko L."/>
        </authorList>
    </citation>
    <scope>NUCLEOTIDE SEQUENCE</scope>
    <source>
        <strain evidence="2">VKM Ac-1321</strain>
    </source>
</reference>
<protein>
    <submittedName>
        <fullName evidence="2">TIGR03086 family protein</fullName>
    </submittedName>
</protein>
<dbReference type="InterPro" id="IPR024344">
    <property type="entry name" value="MDMPI_metal-binding"/>
</dbReference>
<gene>
    <name evidence="2" type="ORF">GCM10017581_044680</name>
</gene>
<sequence length="186" mass="19452">MAFPDYRAADAIAVRASVKLLDGPLDLTLPTPCAGWNLADLLAHMTVQHLGFAAAARGESWPLARWTPPPLAADPAAAYAAAAEEVIAAFAAADLSADIELAEIAPVPIPAWRGLGAHTIDYVVHGWDVAQTLGLTWELPEEVLVETLPIAEAVPATTKAFAAPIAAPAGASTMDRILLRLGRVPR</sequence>
<dbReference type="GO" id="GO:0046872">
    <property type="term" value="F:metal ion binding"/>
    <property type="evidence" value="ECO:0007669"/>
    <property type="project" value="InterPro"/>
</dbReference>
<evidence type="ECO:0000259" key="1">
    <source>
        <dbReference type="Pfam" id="PF11716"/>
    </source>
</evidence>
<dbReference type="Proteomes" id="UP001143480">
    <property type="component" value="Unassembled WGS sequence"/>
</dbReference>
<dbReference type="NCBIfam" id="TIGR03083">
    <property type="entry name" value="maleylpyruvate isomerase family mycothiol-dependent enzyme"/>
    <property type="match status" value="1"/>
</dbReference>
<dbReference type="Gene3D" id="1.20.120.450">
    <property type="entry name" value="dinb family like domain"/>
    <property type="match status" value="1"/>
</dbReference>
<keyword evidence="3" id="KW-1185">Reference proteome</keyword>
<dbReference type="InterPro" id="IPR034660">
    <property type="entry name" value="DinB/YfiT-like"/>
</dbReference>
<dbReference type="AlphaFoldDB" id="A0A9W6NMY0"/>
<name>A0A9W6NMY0_9ACTN</name>
<reference evidence="2" key="1">
    <citation type="journal article" date="2014" name="Int. J. Syst. Evol. Microbiol.">
        <title>Complete genome sequence of Corynebacterium casei LMG S-19264T (=DSM 44701T), isolated from a smear-ripened cheese.</title>
        <authorList>
            <consortium name="US DOE Joint Genome Institute (JGI-PGF)"/>
            <person name="Walter F."/>
            <person name="Albersmeier A."/>
            <person name="Kalinowski J."/>
            <person name="Ruckert C."/>
        </authorList>
    </citation>
    <scope>NUCLEOTIDE SEQUENCE</scope>
    <source>
        <strain evidence="2">VKM Ac-1321</strain>
    </source>
</reference>
<proteinExistence type="predicted"/>
<dbReference type="SUPFAM" id="SSF109854">
    <property type="entry name" value="DinB/YfiT-like putative metalloenzymes"/>
    <property type="match status" value="1"/>
</dbReference>
<dbReference type="EMBL" id="BSFP01000025">
    <property type="protein sequence ID" value="GLL02726.1"/>
    <property type="molecule type" value="Genomic_DNA"/>
</dbReference>